<organism evidence="1 2">
    <name type="scientific">Candidatus Thiomargarita nelsonii</name>
    <dbReference type="NCBI Taxonomy" id="1003181"/>
    <lineage>
        <taxon>Bacteria</taxon>
        <taxon>Pseudomonadati</taxon>
        <taxon>Pseudomonadota</taxon>
        <taxon>Gammaproteobacteria</taxon>
        <taxon>Thiotrichales</taxon>
        <taxon>Thiotrichaceae</taxon>
        <taxon>Thiomargarita</taxon>
    </lineage>
</organism>
<evidence type="ECO:0000313" key="1">
    <source>
        <dbReference type="EMBL" id="KHD07426.1"/>
    </source>
</evidence>
<dbReference type="Proteomes" id="UP000030428">
    <property type="component" value="Unassembled WGS sequence"/>
</dbReference>
<name>A0A0A6RUA3_9GAMM</name>
<dbReference type="EMBL" id="JSZA02000001">
    <property type="protein sequence ID" value="KHD07426.1"/>
    <property type="molecule type" value="Genomic_DNA"/>
</dbReference>
<evidence type="ECO:0000313" key="2">
    <source>
        <dbReference type="Proteomes" id="UP000030428"/>
    </source>
</evidence>
<proteinExistence type="predicted"/>
<sequence length="436" mass="49753">MKVENVKKLLLSMKKNLTQKAKIRAEKKAKRQKAQEDQKLNLLPYTLRALIRCQKDLPDLKVLKNALETLHQLSNNLKNIDVTEQRLSVAIAYKQDNFSDRAAAAIQQDNHILILDHEQNLILKVSVGIGKIEYQGIVFTLKQIRTACRHVQTLKAQMGRKLAEQCLATLLAEIPGHLEVKIKALQKQAEQHWDKLAFLNTVDFKFLEDYQRPRFNLNFYQMLDSDIQTQSQLNDWISGWIGRVEAAIAAPSLVDAFILTILKLIASSPKYGIQTYAMWLGNSKAKSLDDKKLDKKFRAALGDNTIAAIAAKIEACIEYKWLKITAVGTHHLPVLVVTAKGKKVLKLVKPTKQAAQLTVNIHSHLYWLDQIQQEEQTAYVNFLNSPQSIANIANWSQDEVVAIQRLLNERLKAWQVLANWKLSKHPIKYKPLQRLV</sequence>
<protein>
    <submittedName>
        <fullName evidence="1">Uncharacterized protein</fullName>
    </submittedName>
</protein>
<comment type="caution">
    <text evidence="1">The sequence shown here is derived from an EMBL/GenBank/DDBJ whole genome shotgun (WGS) entry which is preliminary data.</text>
</comment>
<dbReference type="AlphaFoldDB" id="A0A0A6RUA3"/>
<reference evidence="1 2" key="1">
    <citation type="journal article" date="2016" name="Front. Microbiol.">
        <title>Single-Cell (Meta-)Genomics of a Dimorphic Candidatus Thiomargarita nelsonii Reveals Genomic Plasticity.</title>
        <authorList>
            <person name="Flood B.E."/>
            <person name="Fliss P."/>
            <person name="Jones D.S."/>
            <person name="Dick G.J."/>
            <person name="Jain S."/>
            <person name="Kaster A.K."/>
            <person name="Winkel M."/>
            <person name="Mussmann M."/>
            <person name="Bailey J."/>
        </authorList>
    </citation>
    <scope>NUCLEOTIDE SEQUENCE [LARGE SCALE GENOMIC DNA]</scope>
    <source>
        <strain evidence="1">Hydrate Ridge</strain>
    </source>
</reference>
<accession>A0A0A6RUA3</accession>
<gene>
    <name evidence="1" type="ORF">PN36_00535</name>
</gene>
<keyword evidence="2" id="KW-1185">Reference proteome</keyword>